<dbReference type="GO" id="GO:0016324">
    <property type="term" value="C:apical plasma membrane"/>
    <property type="evidence" value="ECO:0000318"/>
    <property type="project" value="GO_Central"/>
</dbReference>
<dbReference type="Gene3D" id="1.20.140.150">
    <property type="match status" value="2"/>
</dbReference>
<protein>
    <submittedName>
        <fullName evidence="6">Transmembrane protein 235</fullName>
    </submittedName>
</protein>
<reference evidence="6" key="4">
    <citation type="submission" date="2025-09" db="UniProtKB">
        <authorList>
            <consortium name="Ensembl"/>
        </authorList>
    </citation>
    <scope>IDENTIFICATION</scope>
</reference>
<dbReference type="Pfam" id="PF13903">
    <property type="entry name" value="Claudin_2"/>
    <property type="match status" value="2"/>
</dbReference>
<dbReference type="Proteomes" id="UP000008227">
    <property type="component" value="Chromosome 12"/>
</dbReference>
<dbReference type="InParanoid" id="A0A287BTJ5"/>
<feature type="compositionally biased region" description="Basic and acidic residues" evidence="5">
    <location>
        <begin position="231"/>
        <end position="241"/>
    </location>
</feature>
<dbReference type="GeneTree" id="ENSGT00390000011615"/>
<reference evidence="6" key="3">
    <citation type="submission" date="2025-08" db="UniProtKB">
        <authorList>
            <consortium name="Ensembl"/>
        </authorList>
    </citation>
    <scope>IDENTIFICATION</scope>
</reference>
<dbReference type="PANTHER" id="PTHR20516:SF1">
    <property type="entry name" value="TRANSMEMBRANE PROTEIN 235"/>
    <property type="match status" value="1"/>
</dbReference>
<comment type="subcellular location">
    <subcellularLocation>
        <location evidence="1">Membrane</location>
        <topology evidence="1">Multi-pass membrane protein</topology>
    </subcellularLocation>
</comment>
<evidence type="ECO:0000256" key="1">
    <source>
        <dbReference type="ARBA" id="ARBA00004141"/>
    </source>
</evidence>
<evidence type="ECO:0000256" key="3">
    <source>
        <dbReference type="ARBA" id="ARBA00022989"/>
    </source>
</evidence>
<sequence length="280" mass="29970">MDLNTGLHLPTPWLPAVPPWPCSPAPAPSLALPGTLLSSALLAAAVTSDYWYLLEVADPGNRHGQLSSHSGLWRICEGQLHPLTDPFASESQDAAASSGHPLSGQHCTKPSWWSCPQPVPIVCSWICGLLGSLAQHVPLLLFTGCYFLLGGERPDLGGLSIYISYSQLAFAQTARQNGPRHVQDVRSSFSWSVALAWGSCASEALSGALLLTVARALNLSQRRYHSPILQKGDRGPDHTEQMAEPAASRAWVLSPRPQDKRWWGGSCGLGSPSDLQVQGG</sequence>
<name>A0A287BTJ5_PIG</name>
<keyword evidence="3" id="KW-1133">Transmembrane helix</keyword>
<organism evidence="6 7">
    <name type="scientific">Sus scrofa</name>
    <name type="common">Pig</name>
    <dbReference type="NCBI Taxonomy" id="9823"/>
    <lineage>
        <taxon>Eukaryota</taxon>
        <taxon>Metazoa</taxon>
        <taxon>Chordata</taxon>
        <taxon>Craniata</taxon>
        <taxon>Vertebrata</taxon>
        <taxon>Euteleostomi</taxon>
        <taxon>Mammalia</taxon>
        <taxon>Eutheria</taxon>
        <taxon>Laurasiatheria</taxon>
        <taxon>Artiodactyla</taxon>
        <taxon>Suina</taxon>
        <taxon>Suidae</taxon>
        <taxon>Sus</taxon>
    </lineage>
</organism>
<dbReference type="PANTHER" id="PTHR20516">
    <property type="entry name" value="TRANSMEMBRANE PROTEIN 114/235 FAMILY MEMBER"/>
    <property type="match status" value="1"/>
</dbReference>
<dbReference type="InterPro" id="IPR004031">
    <property type="entry name" value="PMP22/EMP/MP20/Claudin"/>
</dbReference>
<dbReference type="ExpressionAtlas" id="A0A287BTJ5">
    <property type="expression patterns" value="baseline"/>
</dbReference>
<proteinExistence type="predicted"/>
<dbReference type="InterPro" id="IPR039951">
    <property type="entry name" value="TMEM114/TMEM235"/>
</dbReference>
<evidence type="ECO:0000313" key="6">
    <source>
        <dbReference type="Ensembl" id="ENSSSCP00000059568.2"/>
    </source>
</evidence>
<feature type="region of interest" description="Disordered" evidence="5">
    <location>
        <begin position="228"/>
        <end position="250"/>
    </location>
</feature>
<keyword evidence="4" id="KW-0472">Membrane</keyword>
<dbReference type="Ensembl" id="ENSSSCT00000064790.2">
    <property type="protein sequence ID" value="ENSSSCP00000059568.2"/>
    <property type="gene ID" value="ENSSSCG00000035360.2"/>
</dbReference>
<evidence type="ECO:0000256" key="2">
    <source>
        <dbReference type="ARBA" id="ARBA00022692"/>
    </source>
</evidence>
<evidence type="ECO:0000256" key="5">
    <source>
        <dbReference type="SAM" id="MobiDB-lite"/>
    </source>
</evidence>
<keyword evidence="7" id="KW-1185">Reference proteome</keyword>
<evidence type="ECO:0000256" key="4">
    <source>
        <dbReference type="ARBA" id="ARBA00023136"/>
    </source>
</evidence>
<reference evidence="7" key="1">
    <citation type="submission" date="2009-11" db="EMBL/GenBank/DDBJ databases">
        <authorList>
            <consortium name="Porcine genome sequencing project"/>
        </authorList>
    </citation>
    <scope>NUCLEOTIDE SEQUENCE [LARGE SCALE GENOMIC DNA]</scope>
    <source>
        <strain evidence="7">Duroc</strain>
    </source>
</reference>
<keyword evidence="2" id="KW-0812">Transmembrane</keyword>
<dbReference type="FunCoup" id="A0A287BTJ5">
    <property type="interactions" value="3"/>
</dbReference>
<gene>
    <name evidence="8" type="primary">TMEM235</name>
</gene>
<accession>A0A287BTJ5</accession>
<dbReference type="STRING" id="9823.ENSSSCP00000059568"/>
<evidence type="ECO:0000313" key="8">
    <source>
        <dbReference type="VGNC" id="VGNC:99090"/>
    </source>
</evidence>
<dbReference type="VGNC" id="VGNC:99090">
    <property type="gene designation" value="TMEM235"/>
</dbReference>
<evidence type="ECO:0000313" key="7">
    <source>
        <dbReference type="Proteomes" id="UP000008227"/>
    </source>
</evidence>
<reference evidence="6" key="2">
    <citation type="journal article" date="2020" name="Gigascience">
        <title>An improved pig reference genome sequence to enable pig genetics and genomics research.</title>
        <authorList>
            <person name="Warr A."/>
            <person name="Affara N."/>
            <person name="Aken B."/>
            <person name="Beiki H."/>
            <person name="Bickhart D.M."/>
            <person name="Billis K."/>
            <person name="Chow W."/>
            <person name="Eory L."/>
            <person name="Finlayson H.A."/>
            <person name="Flicek P."/>
            <person name="Giron C.G."/>
            <person name="Griffin D.K."/>
            <person name="Hall R."/>
            <person name="Hannum G."/>
            <person name="Hourlier T."/>
            <person name="Howe K."/>
            <person name="Hume D.A."/>
            <person name="Izuogu O."/>
            <person name="Kim K."/>
            <person name="Koren S."/>
            <person name="Liu H."/>
            <person name="Manchanda N."/>
            <person name="Martin F.J."/>
            <person name="Nonneman D.J."/>
            <person name="O'Connor R.E."/>
            <person name="Phillippy A.M."/>
            <person name="Rohrer G.A."/>
            <person name="Rosen B.D."/>
            <person name="Rund L.A."/>
            <person name="Sargent C.A."/>
            <person name="Schook L.B."/>
            <person name="Schroeder S.G."/>
            <person name="Schwartz A.S."/>
            <person name="Skinner B.M."/>
            <person name="Talbot R."/>
            <person name="Tseng E."/>
            <person name="Tuggle C.K."/>
            <person name="Watson M."/>
            <person name="Smith T.P.L."/>
            <person name="Archibald A.L."/>
        </authorList>
    </citation>
    <scope>NUCLEOTIDE SEQUENCE [LARGE SCALE GENOMIC DNA]</scope>
    <source>
        <strain evidence="6">Duroc</strain>
    </source>
</reference>
<dbReference type="AlphaFoldDB" id="A0A287BTJ5"/>
<dbReference type="Bgee" id="ENSSSCG00000035360">
    <property type="expression patterns" value="Expressed in forelimb bud and 7 other cell types or tissues"/>
</dbReference>